<evidence type="ECO:0000313" key="4">
    <source>
        <dbReference type="EMBL" id="TWT91182.1"/>
    </source>
</evidence>
<keyword evidence="5" id="KW-1185">Reference proteome</keyword>
<dbReference type="PRINTS" id="PR00081">
    <property type="entry name" value="GDHRDH"/>
</dbReference>
<dbReference type="PANTHER" id="PTHR44196">
    <property type="entry name" value="DEHYDROGENASE/REDUCTASE SDR FAMILY MEMBER 7B"/>
    <property type="match status" value="1"/>
</dbReference>
<dbReference type="SUPFAM" id="SSF51735">
    <property type="entry name" value="NAD(P)-binding Rossmann-fold domains"/>
    <property type="match status" value="1"/>
</dbReference>
<dbReference type="Gene3D" id="3.40.50.720">
    <property type="entry name" value="NAD(P)-binding Rossmann-like Domain"/>
    <property type="match status" value="1"/>
</dbReference>
<evidence type="ECO:0000256" key="2">
    <source>
        <dbReference type="ARBA" id="ARBA00023002"/>
    </source>
</evidence>
<dbReference type="PRINTS" id="PR00080">
    <property type="entry name" value="SDRFAMILY"/>
</dbReference>
<comment type="similarity">
    <text evidence="1 3">Belongs to the short-chain dehydrogenases/reductases (SDR) family.</text>
</comment>
<dbReference type="AlphaFoldDB" id="A0A5C5ZUG6"/>
<dbReference type="Proteomes" id="UP000316213">
    <property type="component" value="Unassembled WGS sequence"/>
</dbReference>
<evidence type="ECO:0000313" key="5">
    <source>
        <dbReference type="Proteomes" id="UP000316213"/>
    </source>
</evidence>
<dbReference type="InterPro" id="IPR002347">
    <property type="entry name" value="SDR_fam"/>
</dbReference>
<keyword evidence="2 4" id="KW-0560">Oxidoreductase</keyword>
<dbReference type="InterPro" id="IPR036291">
    <property type="entry name" value="NAD(P)-bd_dom_sf"/>
</dbReference>
<dbReference type="EMBL" id="SJPM01000016">
    <property type="protein sequence ID" value="TWT91182.1"/>
    <property type="molecule type" value="Genomic_DNA"/>
</dbReference>
<evidence type="ECO:0000256" key="1">
    <source>
        <dbReference type="ARBA" id="ARBA00006484"/>
    </source>
</evidence>
<organism evidence="4 5">
    <name type="scientific">Neorhodopirellula pilleata</name>
    <dbReference type="NCBI Taxonomy" id="2714738"/>
    <lineage>
        <taxon>Bacteria</taxon>
        <taxon>Pseudomonadati</taxon>
        <taxon>Planctomycetota</taxon>
        <taxon>Planctomycetia</taxon>
        <taxon>Pirellulales</taxon>
        <taxon>Pirellulaceae</taxon>
        <taxon>Neorhodopirellula</taxon>
    </lineage>
</organism>
<evidence type="ECO:0000256" key="3">
    <source>
        <dbReference type="RuleBase" id="RU000363"/>
    </source>
</evidence>
<dbReference type="EC" id="1.2.1.-" evidence="4"/>
<dbReference type="PIRSF" id="PIRSF000126">
    <property type="entry name" value="11-beta-HSD1"/>
    <property type="match status" value="1"/>
</dbReference>
<dbReference type="PANTHER" id="PTHR44196:SF2">
    <property type="entry name" value="SHORT-CHAIN DEHYDROGENASE-RELATED"/>
    <property type="match status" value="1"/>
</dbReference>
<proteinExistence type="inferred from homology"/>
<gene>
    <name evidence="4" type="primary">acr1</name>
    <name evidence="4" type="ORF">Pla100_53560</name>
</gene>
<dbReference type="Pfam" id="PF00106">
    <property type="entry name" value="adh_short"/>
    <property type="match status" value="1"/>
</dbReference>
<dbReference type="GO" id="GO:0016491">
    <property type="term" value="F:oxidoreductase activity"/>
    <property type="evidence" value="ECO:0007669"/>
    <property type="project" value="UniProtKB-KW"/>
</dbReference>
<protein>
    <submittedName>
        <fullName evidence="4">Fatty acyl-CoA reductase</fullName>
        <ecNumber evidence="4">1.2.1.-</ecNumber>
    </submittedName>
</protein>
<sequence>MCQSLRFPAAQQLPLCSYSINQYNNSLEKSRMSTTLITGASSGIGAELARLFAAGGDDLVLVARGEEKLRELASTLEAKHGVRATVMAADLSKHEACERLVQRLRGENLLVDHLVNNAGFGALGDFAELPVDRQVDMLQVNVVALTMLSRLLLPEMILRGRGGILNVGSIAAYQAGPHMAVYYATKAYVLSFTEALREELINTPLHITLLAPGPTSTGFGEDSGMGDLAMFASGAMPVAEVAKAGYDGYRKNQDVVIPGWKNRLMVTSTSFLPRIATRKLVGRLQNPSGRETT</sequence>
<reference evidence="4 5" key="1">
    <citation type="submission" date="2019-02" db="EMBL/GenBank/DDBJ databases">
        <title>Deep-cultivation of Planctomycetes and their phenomic and genomic characterization uncovers novel biology.</title>
        <authorList>
            <person name="Wiegand S."/>
            <person name="Jogler M."/>
            <person name="Boedeker C."/>
            <person name="Pinto D."/>
            <person name="Vollmers J."/>
            <person name="Rivas-Marin E."/>
            <person name="Kohn T."/>
            <person name="Peeters S.H."/>
            <person name="Heuer A."/>
            <person name="Rast P."/>
            <person name="Oberbeckmann S."/>
            <person name="Bunk B."/>
            <person name="Jeske O."/>
            <person name="Meyerdierks A."/>
            <person name="Storesund J.E."/>
            <person name="Kallscheuer N."/>
            <person name="Luecker S."/>
            <person name="Lage O.M."/>
            <person name="Pohl T."/>
            <person name="Merkel B.J."/>
            <person name="Hornburger P."/>
            <person name="Mueller R.-W."/>
            <person name="Bruemmer F."/>
            <person name="Labrenz M."/>
            <person name="Spormann A.M."/>
            <person name="Op Den Camp H."/>
            <person name="Overmann J."/>
            <person name="Amann R."/>
            <person name="Jetten M.S.M."/>
            <person name="Mascher T."/>
            <person name="Medema M.H."/>
            <person name="Devos D.P."/>
            <person name="Kaster A.-K."/>
            <person name="Ovreas L."/>
            <person name="Rohde M."/>
            <person name="Galperin M.Y."/>
            <person name="Jogler C."/>
        </authorList>
    </citation>
    <scope>NUCLEOTIDE SEQUENCE [LARGE SCALE GENOMIC DNA]</scope>
    <source>
        <strain evidence="4 5">Pla100</strain>
    </source>
</reference>
<dbReference type="GO" id="GO:0016020">
    <property type="term" value="C:membrane"/>
    <property type="evidence" value="ECO:0007669"/>
    <property type="project" value="TreeGrafter"/>
</dbReference>
<name>A0A5C5ZUG6_9BACT</name>
<accession>A0A5C5ZUG6</accession>
<dbReference type="CDD" id="cd05233">
    <property type="entry name" value="SDR_c"/>
    <property type="match status" value="1"/>
</dbReference>
<comment type="caution">
    <text evidence="4">The sequence shown here is derived from an EMBL/GenBank/DDBJ whole genome shotgun (WGS) entry which is preliminary data.</text>
</comment>